<keyword evidence="7" id="KW-1185">Reference proteome</keyword>
<dbReference type="InterPro" id="IPR006076">
    <property type="entry name" value="FAD-dep_OxRdtase"/>
</dbReference>
<dbReference type="EMBL" id="CP073767">
    <property type="protein sequence ID" value="UWZ55429.1"/>
    <property type="molecule type" value="Genomic_DNA"/>
</dbReference>
<reference evidence="6" key="1">
    <citation type="submission" date="2021-04" db="EMBL/GenBank/DDBJ databases">
        <title>Dactylosporangium aurantiacum NRRL B-8018 full assembly.</title>
        <authorList>
            <person name="Hartkoorn R.C."/>
            <person name="Beaudoing E."/>
            <person name="Hot D."/>
        </authorList>
    </citation>
    <scope>NUCLEOTIDE SEQUENCE</scope>
    <source>
        <strain evidence="6">NRRL B-8018</strain>
    </source>
</reference>
<feature type="domain" description="FAD dependent oxidoreductase" evidence="5">
    <location>
        <begin position="5"/>
        <end position="359"/>
    </location>
</feature>
<dbReference type="GO" id="GO:0008115">
    <property type="term" value="F:sarcosine oxidase activity"/>
    <property type="evidence" value="ECO:0007669"/>
    <property type="project" value="TreeGrafter"/>
</dbReference>
<organism evidence="6 7">
    <name type="scientific">Dactylosporangium aurantiacum</name>
    <dbReference type="NCBI Taxonomy" id="35754"/>
    <lineage>
        <taxon>Bacteria</taxon>
        <taxon>Bacillati</taxon>
        <taxon>Actinomycetota</taxon>
        <taxon>Actinomycetes</taxon>
        <taxon>Micromonosporales</taxon>
        <taxon>Micromonosporaceae</taxon>
        <taxon>Dactylosporangium</taxon>
    </lineage>
</organism>
<dbReference type="InterPro" id="IPR045170">
    <property type="entry name" value="MTOX"/>
</dbReference>
<name>A0A9Q9ILA4_9ACTN</name>
<dbReference type="NCBIfam" id="NF008425">
    <property type="entry name" value="PRK11259.1"/>
    <property type="match status" value="1"/>
</dbReference>
<dbReference type="PANTHER" id="PTHR10961">
    <property type="entry name" value="PEROXISOMAL SARCOSINE OXIDASE"/>
    <property type="match status" value="1"/>
</dbReference>
<evidence type="ECO:0000259" key="5">
    <source>
        <dbReference type="Pfam" id="PF01266"/>
    </source>
</evidence>
<evidence type="ECO:0000256" key="2">
    <source>
        <dbReference type="ARBA" id="ARBA00022630"/>
    </source>
</evidence>
<sequence length="384" mass="41174">METFDVIVLGLGGMGSSAAYHLAARGQRVLGLERHGPAHDRGTSHGGSRITRQSYFEDPAYVPLLLRAYELWEALGHDSGRDLMDLCGGLMLGAPDSLTVAGSRRSSEQWGLPHEILDAAEIRRRFPNLAPRPHEIGLFERKAGLVRPEETVRANLDLASAKGATLRFEEPALSWTSGPGGVSVRTAQGTYRAGELVICPGPWAPELLADLGVPFSVERQAQYWFQPAGGVEAYLPDRQPIFIWEGPPGTQVYGFPALDGPDGGVKVAFFRGGEVTTPETIDRSIRPGEIAAVAAHLADRVPGVAGRFLRGKTCMYTNSPDTHFVIGRHPGHAHVTVACGFSGHGFKFVPVVGEILADLALTGRTGHPIGLFDPLRPRDAAASS</sequence>
<dbReference type="GO" id="GO:0050131">
    <property type="term" value="F:N-methyl-L-amino-acid oxidase activity"/>
    <property type="evidence" value="ECO:0007669"/>
    <property type="project" value="UniProtKB-EC"/>
</dbReference>
<dbReference type="Gene3D" id="3.50.50.60">
    <property type="entry name" value="FAD/NAD(P)-binding domain"/>
    <property type="match status" value="1"/>
</dbReference>
<dbReference type="InterPro" id="IPR002204">
    <property type="entry name" value="3-OH-isobutyrate_DH-rel_CS"/>
</dbReference>
<dbReference type="Proteomes" id="UP001058003">
    <property type="component" value="Chromosome"/>
</dbReference>
<dbReference type="InterPro" id="IPR036188">
    <property type="entry name" value="FAD/NAD-bd_sf"/>
</dbReference>
<dbReference type="OrthoDB" id="9806452at2"/>
<dbReference type="RefSeq" id="WP_033367687.1">
    <property type="nucleotide sequence ID" value="NZ_CP073767.1"/>
</dbReference>
<evidence type="ECO:0000256" key="3">
    <source>
        <dbReference type="ARBA" id="ARBA00022827"/>
    </source>
</evidence>
<keyword evidence="2" id="KW-0285">Flavoprotein</keyword>
<evidence type="ECO:0000313" key="7">
    <source>
        <dbReference type="Proteomes" id="UP001058003"/>
    </source>
</evidence>
<evidence type="ECO:0000256" key="1">
    <source>
        <dbReference type="ARBA" id="ARBA00001974"/>
    </source>
</evidence>
<evidence type="ECO:0000313" key="6">
    <source>
        <dbReference type="EMBL" id="UWZ55429.1"/>
    </source>
</evidence>
<dbReference type="Gene3D" id="3.30.9.10">
    <property type="entry name" value="D-Amino Acid Oxidase, subunit A, domain 2"/>
    <property type="match status" value="1"/>
</dbReference>
<dbReference type="AlphaFoldDB" id="A0A9Q9ILA4"/>
<dbReference type="EC" id="1.5.3.2" evidence="6"/>
<dbReference type="Pfam" id="PF01266">
    <property type="entry name" value="DAO"/>
    <property type="match status" value="1"/>
</dbReference>
<comment type="cofactor">
    <cofactor evidence="1">
        <name>FAD</name>
        <dbReference type="ChEBI" id="CHEBI:57692"/>
    </cofactor>
</comment>
<gene>
    <name evidence="6" type="primary">solA</name>
    <name evidence="6" type="ORF">Daura_04070</name>
</gene>
<proteinExistence type="predicted"/>
<dbReference type="SUPFAM" id="SSF51905">
    <property type="entry name" value="FAD/NAD(P)-binding domain"/>
    <property type="match status" value="1"/>
</dbReference>
<protein>
    <submittedName>
        <fullName evidence="6">N-methyl-L-tryptophan oxidase</fullName>
        <ecNumber evidence="6">1.5.3.2</ecNumber>
    </submittedName>
</protein>
<dbReference type="PROSITE" id="PS00895">
    <property type="entry name" value="3_HYDROXYISOBUT_DH"/>
    <property type="match status" value="1"/>
</dbReference>
<evidence type="ECO:0000256" key="4">
    <source>
        <dbReference type="ARBA" id="ARBA00023002"/>
    </source>
</evidence>
<keyword evidence="4 6" id="KW-0560">Oxidoreductase</keyword>
<keyword evidence="3" id="KW-0274">FAD</keyword>
<dbReference type="PANTHER" id="PTHR10961:SF7">
    <property type="entry name" value="FAD DEPENDENT OXIDOREDUCTASE DOMAIN-CONTAINING PROTEIN"/>
    <property type="match status" value="1"/>
</dbReference>
<dbReference type="KEGG" id="daur:Daura_04070"/>
<accession>A0A9Q9ILA4</accession>
<dbReference type="GO" id="GO:0050660">
    <property type="term" value="F:flavin adenine dinucleotide binding"/>
    <property type="evidence" value="ECO:0007669"/>
    <property type="project" value="InterPro"/>
</dbReference>
<dbReference type="SUPFAM" id="SSF54373">
    <property type="entry name" value="FAD-linked reductases, C-terminal domain"/>
    <property type="match status" value="1"/>
</dbReference>